<gene>
    <name evidence="3" type="ORF">WJX72_004952</name>
</gene>
<dbReference type="SUPFAM" id="SSF53335">
    <property type="entry name" value="S-adenosyl-L-methionine-dependent methyltransferases"/>
    <property type="match status" value="1"/>
</dbReference>
<dbReference type="InterPro" id="IPR044689">
    <property type="entry name" value="CGR2/3"/>
</dbReference>
<evidence type="ECO:0000313" key="4">
    <source>
        <dbReference type="Proteomes" id="UP001489004"/>
    </source>
</evidence>
<keyword evidence="1" id="KW-0472">Membrane</keyword>
<protein>
    <recommendedName>
        <fullName evidence="2">Methyltransferase type 11 domain-containing protein</fullName>
    </recommendedName>
</protein>
<dbReference type="GO" id="GO:0008757">
    <property type="term" value="F:S-adenosylmethionine-dependent methyltransferase activity"/>
    <property type="evidence" value="ECO:0007669"/>
    <property type="project" value="InterPro"/>
</dbReference>
<dbReference type="CDD" id="cd02440">
    <property type="entry name" value="AdoMet_MTases"/>
    <property type="match status" value="1"/>
</dbReference>
<dbReference type="Gene3D" id="3.40.50.150">
    <property type="entry name" value="Vaccinia Virus protein VP39"/>
    <property type="match status" value="1"/>
</dbReference>
<sequence>MGINHQDRRYNPLLLLLGGFVSGVVLMILLAESRTAQRGTKVSRFRRYPIESHIEDELFLGPQDSDRPPQRRPEYVYTTTQYQQVYDATWTQGGYPRQSCWGCRFATDVVQKLQFHTVLDAGTGNGALVRLLREHGKSAWGIELSKAVLQAECPDLLEKGIVEAGTLTNLPFADNQFDMVFSADVLEHIRPEEADKVISELVRVSRRHLFLSISLKGHTRQTAQDSAEANRHTLLRPRAWWEAKFRKHGAIVNRDMLWAMQDRDGRYTASQWRDCHMEGDGGEGGAYEVCVVDNTWLVGRREQANVRPDRCMTTSNQELEPWFFSFRKIR</sequence>
<reference evidence="3 4" key="1">
    <citation type="journal article" date="2024" name="Nat. Commun.">
        <title>Phylogenomics reveals the evolutionary origins of lichenization in chlorophyte algae.</title>
        <authorList>
            <person name="Puginier C."/>
            <person name="Libourel C."/>
            <person name="Otte J."/>
            <person name="Skaloud P."/>
            <person name="Haon M."/>
            <person name="Grisel S."/>
            <person name="Petersen M."/>
            <person name="Berrin J.G."/>
            <person name="Delaux P.M."/>
            <person name="Dal Grande F."/>
            <person name="Keller J."/>
        </authorList>
    </citation>
    <scope>NUCLEOTIDE SEQUENCE [LARGE SCALE GENOMIC DNA]</scope>
    <source>
        <strain evidence="3 4">SAG 2043</strain>
    </source>
</reference>
<feature type="domain" description="Methyltransferase type 11" evidence="2">
    <location>
        <begin position="119"/>
        <end position="206"/>
    </location>
</feature>
<dbReference type="AlphaFoldDB" id="A0AAW1QQG8"/>
<dbReference type="Pfam" id="PF08241">
    <property type="entry name" value="Methyltransf_11"/>
    <property type="match status" value="1"/>
</dbReference>
<comment type="caution">
    <text evidence="3">The sequence shown here is derived from an EMBL/GenBank/DDBJ whole genome shotgun (WGS) entry which is preliminary data.</text>
</comment>
<keyword evidence="1" id="KW-1133">Transmembrane helix</keyword>
<keyword evidence="1" id="KW-0812">Transmembrane</keyword>
<dbReference type="PANTHER" id="PTHR34208:SF5">
    <property type="entry name" value="OS01G0144000 PROTEIN"/>
    <property type="match status" value="1"/>
</dbReference>
<proteinExistence type="predicted"/>
<name>A0AAW1QQG8_9CHLO</name>
<dbReference type="InterPro" id="IPR029063">
    <property type="entry name" value="SAM-dependent_MTases_sf"/>
</dbReference>
<accession>A0AAW1QQG8</accession>
<dbReference type="InterPro" id="IPR013216">
    <property type="entry name" value="Methyltransf_11"/>
</dbReference>
<evidence type="ECO:0000313" key="3">
    <source>
        <dbReference type="EMBL" id="KAK9823726.1"/>
    </source>
</evidence>
<evidence type="ECO:0000259" key="2">
    <source>
        <dbReference type="Pfam" id="PF08241"/>
    </source>
</evidence>
<organism evidence="3 4">
    <name type="scientific">[Myrmecia] bisecta</name>
    <dbReference type="NCBI Taxonomy" id="41462"/>
    <lineage>
        <taxon>Eukaryota</taxon>
        <taxon>Viridiplantae</taxon>
        <taxon>Chlorophyta</taxon>
        <taxon>core chlorophytes</taxon>
        <taxon>Trebouxiophyceae</taxon>
        <taxon>Trebouxiales</taxon>
        <taxon>Trebouxiaceae</taxon>
        <taxon>Myrmecia</taxon>
    </lineage>
</organism>
<evidence type="ECO:0000256" key="1">
    <source>
        <dbReference type="SAM" id="Phobius"/>
    </source>
</evidence>
<dbReference type="Proteomes" id="UP001489004">
    <property type="component" value="Unassembled WGS sequence"/>
</dbReference>
<feature type="transmembrane region" description="Helical" evidence="1">
    <location>
        <begin position="12"/>
        <end position="31"/>
    </location>
</feature>
<dbReference type="PANTHER" id="PTHR34208">
    <property type="entry name" value="S-ADENOSYL-L-METHIONINE-DEPENDENT METHYLTRANSFERASE-RELATED"/>
    <property type="match status" value="1"/>
</dbReference>
<dbReference type="EMBL" id="JALJOR010000002">
    <property type="protein sequence ID" value="KAK9823726.1"/>
    <property type="molecule type" value="Genomic_DNA"/>
</dbReference>
<dbReference type="GO" id="GO:0045488">
    <property type="term" value="P:pectin metabolic process"/>
    <property type="evidence" value="ECO:0007669"/>
    <property type="project" value="InterPro"/>
</dbReference>
<keyword evidence="4" id="KW-1185">Reference proteome</keyword>